<reference evidence="16" key="2">
    <citation type="submission" date="2018-04" db="EMBL/GenBank/DDBJ databases">
        <title>OnivRS2 (Oryza nivara Reference Sequence Version 2).</title>
        <authorList>
            <person name="Zhang J."/>
            <person name="Kudrna D."/>
            <person name="Lee S."/>
            <person name="Talag J."/>
            <person name="Rajasekar S."/>
            <person name="Welchert J."/>
            <person name="Hsing Y.-I."/>
            <person name="Wing R.A."/>
        </authorList>
    </citation>
    <scope>NUCLEOTIDE SEQUENCE [LARGE SCALE GENOMIC DNA]</scope>
</reference>
<feature type="transmembrane region" description="Helical" evidence="14">
    <location>
        <begin position="56"/>
        <end position="77"/>
    </location>
</feature>
<dbReference type="InterPro" id="IPR013083">
    <property type="entry name" value="Znf_RING/FYVE/PHD"/>
</dbReference>
<evidence type="ECO:0000256" key="8">
    <source>
        <dbReference type="ARBA" id="ARBA00022833"/>
    </source>
</evidence>
<evidence type="ECO:0000256" key="13">
    <source>
        <dbReference type="SAM" id="MobiDB-lite"/>
    </source>
</evidence>
<evidence type="ECO:0000256" key="3">
    <source>
        <dbReference type="ARBA" id="ARBA00022679"/>
    </source>
</evidence>
<dbReference type="AlphaFoldDB" id="A0A0E0FKW3"/>
<keyword evidence="5" id="KW-0479">Metal-binding</keyword>
<evidence type="ECO:0000256" key="6">
    <source>
        <dbReference type="ARBA" id="ARBA00022771"/>
    </source>
</evidence>
<dbReference type="EnsemblPlants" id="ONIVA01G15710.1">
    <property type="protein sequence ID" value="ONIVA01G15710.1"/>
    <property type="gene ID" value="ONIVA01G15710"/>
</dbReference>
<dbReference type="PROSITE" id="PS50089">
    <property type="entry name" value="ZF_RING_2"/>
    <property type="match status" value="1"/>
</dbReference>
<evidence type="ECO:0000256" key="7">
    <source>
        <dbReference type="ARBA" id="ARBA00022786"/>
    </source>
</evidence>
<dbReference type="PANTHER" id="PTHR45768:SF18">
    <property type="entry name" value="RING-H2 FINGER PROTEIN ATL47-RELATED"/>
    <property type="match status" value="1"/>
</dbReference>
<dbReference type="InterPro" id="IPR001841">
    <property type="entry name" value="Znf_RING"/>
</dbReference>
<evidence type="ECO:0000259" key="15">
    <source>
        <dbReference type="PROSITE" id="PS50089"/>
    </source>
</evidence>
<feature type="domain" description="RING-type" evidence="15">
    <location>
        <begin position="147"/>
        <end position="189"/>
    </location>
</feature>
<comment type="similarity">
    <text evidence="11">Belongs to the RING-type zinc finger family. ATL subfamily.</text>
</comment>
<organism evidence="16">
    <name type="scientific">Oryza nivara</name>
    <name type="common">Indian wild rice</name>
    <name type="synonym">Oryza sativa f. spontanea</name>
    <dbReference type="NCBI Taxonomy" id="4536"/>
    <lineage>
        <taxon>Eukaryota</taxon>
        <taxon>Viridiplantae</taxon>
        <taxon>Streptophyta</taxon>
        <taxon>Embryophyta</taxon>
        <taxon>Tracheophyta</taxon>
        <taxon>Spermatophyta</taxon>
        <taxon>Magnoliopsida</taxon>
        <taxon>Liliopsida</taxon>
        <taxon>Poales</taxon>
        <taxon>Poaceae</taxon>
        <taxon>BOP clade</taxon>
        <taxon>Oryzoideae</taxon>
        <taxon>Oryzeae</taxon>
        <taxon>Oryzinae</taxon>
        <taxon>Oryza</taxon>
    </lineage>
</organism>
<evidence type="ECO:0000256" key="10">
    <source>
        <dbReference type="ARBA" id="ARBA00023136"/>
    </source>
</evidence>
<feature type="region of interest" description="Disordered" evidence="13">
    <location>
        <begin position="1"/>
        <end position="26"/>
    </location>
</feature>
<dbReference type="PANTHER" id="PTHR45768">
    <property type="entry name" value="E3 UBIQUITIN-PROTEIN LIGASE RNF13-LIKE"/>
    <property type="match status" value="1"/>
</dbReference>
<dbReference type="FunFam" id="3.30.40.10:FF:000457">
    <property type="entry name" value="RING-H2 finger protein ATL3"/>
    <property type="match status" value="1"/>
</dbReference>
<proteinExistence type="inferred from homology"/>
<evidence type="ECO:0000256" key="5">
    <source>
        <dbReference type="ARBA" id="ARBA00022723"/>
    </source>
</evidence>
<dbReference type="Proteomes" id="UP000006591">
    <property type="component" value="Chromosome 1"/>
</dbReference>
<keyword evidence="17" id="KW-1185">Reference proteome</keyword>
<evidence type="ECO:0000256" key="2">
    <source>
        <dbReference type="ARBA" id="ARBA00004906"/>
    </source>
</evidence>
<dbReference type="CDD" id="cd16461">
    <property type="entry name" value="RING-H2_EL5-like"/>
    <property type="match status" value="1"/>
</dbReference>
<dbReference type="Gene3D" id="3.30.40.10">
    <property type="entry name" value="Zinc/RING finger domain, C3HC4 (zinc finger)"/>
    <property type="match status" value="1"/>
</dbReference>
<dbReference type="GO" id="GO:0016020">
    <property type="term" value="C:membrane"/>
    <property type="evidence" value="ECO:0007669"/>
    <property type="project" value="UniProtKB-SubCell"/>
</dbReference>
<comment type="pathway">
    <text evidence="2">Protein modification; protein ubiquitination.</text>
</comment>
<evidence type="ECO:0000256" key="1">
    <source>
        <dbReference type="ARBA" id="ARBA00004167"/>
    </source>
</evidence>
<accession>A0A0E0FKW3</accession>
<dbReference type="HOGENOM" id="CLU_795415_0_0_1"/>
<dbReference type="UniPathway" id="UPA00143"/>
<dbReference type="SMART" id="SM00184">
    <property type="entry name" value="RING"/>
    <property type="match status" value="1"/>
</dbReference>
<dbReference type="GO" id="GO:0008270">
    <property type="term" value="F:zinc ion binding"/>
    <property type="evidence" value="ECO:0007669"/>
    <property type="project" value="UniProtKB-KW"/>
</dbReference>
<keyword evidence="6 12" id="KW-0863">Zinc-finger</keyword>
<evidence type="ECO:0000256" key="12">
    <source>
        <dbReference type="PROSITE-ProRule" id="PRU00175"/>
    </source>
</evidence>
<dbReference type="STRING" id="4536.A0A0E0FKW3"/>
<evidence type="ECO:0000256" key="14">
    <source>
        <dbReference type="SAM" id="Phobius"/>
    </source>
</evidence>
<dbReference type="SUPFAM" id="SSF57850">
    <property type="entry name" value="RING/U-box"/>
    <property type="match status" value="1"/>
</dbReference>
<protein>
    <recommendedName>
        <fullName evidence="15">RING-type domain-containing protein</fullName>
    </recommendedName>
</protein>
<dbReference type="eggNOG" id="KOG0800">
    <property type="taxonomic scope" value="Eukaryota"/>
</dbReference>
<sequence>MGAGEHKNPGAQEPPLPCGGEVPRHESFHKHLPIPAAGVGGGQVDNPSSYQIAGRVLLAVSGAFSGVLLALVVLHLCNRGRRGGGHSGDSRTTRRRERRLLRSLAIGAGDDYRDGGAAPSPRGLDPAVLRALPVVVVAAAGAAPGDCAVCLAEFEAGDKARALPRCGHRFHVECIDAWFRENSTCPLCRADVEAPYDADGAQPEVRIDIAGDAPSVAAKGSAPAMGRLPSGTDLEKTRRPLELRIRRPDMPLASFLLPIDYAMAAAAMLPTIAGELATDETKHSQISPGLAAWAQGRAGWLLGGRGSSGPSAAARALQLYLFGHVGKGNHGGEGGLLRRGIGKRTNIAR</sequence>
<keyword evidence="7" id="KW-0833">Ubl conjugation pathway</keyword>
<dbReference type="GO" id="GO:0016740">
    <property type="term" value="F:transferase activity"/>
    <property type="evidence" value="ECO:0007669"/>
    <property type="project" value="UniProtKB-KW"/>
</dbReference>
<keyword evidence="10 14" id="KW-0472">Membrane</keyword>
<reference evidence="16" key="1">
    <citation type="submission" date="2015-04" db="UniProtKB">
        <authorList>
            <consortium name="EnsemblPlants"/>
        </authorList>
    </citation>
    <scope>IDENTIFICATION</scope>
    <source>
        <strain evidence="16">SL10</strain>
    </source>
</reference>
<dbReference type="Gramene" id="ONIVA01G15710.1">
    <property type="protein sequence ID" value="ONIVA01G15710.1"/>
    <property type="gene ID" value="ONIVA01G15710"/>
</dbReference>
<evidence type="ECO:0000313" key="16">
    <source>
        <dbReference type="EnsemblPlants" id="ONIVA01G15710.1"/>
    </source>
</evidence>
<keyword evidence="3" id="KW-0808">Transferase</keyword>
<evidence type="ECO:0000256" key="9">
    <source>
        <dbReference type="ARBA" id="ARBA00022989"/>
    </source>
</evidence>
<keyword evidence="9 14" id="KW-1133">Transmembrane helix</keyword>
<keyword evidence="4 14" id="KW-0812">Transmembrane</keyword>
<evidence type="ECO:0000256" key="4">
    <source>
        <dbReference type="ARBA" id="ARBA00022692"/>
    </source>
</evidence>
<evidence type="ECO:0000313" key="17">
    <source>
        <dbReference type="Proteomes" id="UP000006591"/>
    </source>
</evidence>
<dbReference type="GO" id="GO:0016567">
    <property type="term" value="P:protein ubiquitination"/>
    <property type="evidence" value="ECO:0007669"/>
    <property type="project" value="UniProtKB-UniPathway"/>
</dbReference>
<name>A0A0E0FKW3_ORYNI</name>
<dbReference type="Pfam" id="PF13639">
    <property type="entry name" value="zf-RING_2"/>
    <property type="match status" value="1"/>
</dbReference>
<keyword evidence="8" id="KW-0862">Zinc</keyword>
<evidence type="ECO:0000256" key="11">
    <source>
        <dbReference type="ARBA" id="ARBA00024209"/>
    </source>
</evidence>
<comment type="subcellular location">
    <subcellularLocation>
        <location evidence="1">Membrane</location>
        <topology evidence="1">Single-pass membrane protein</topology>
    </subcellularLocation>
</comment>